<evidence type="ECO:0000259" key="1">
    <source>
        <dbReference type="Pfam" id="PF07883"/>
    </source>
</evidence>
<name>A0ABR1NSB6_DIAER</name>
<feature type="domain" description="Cupin type-2" evidence="1">
    <location>
        <begin position="51"/>
        <end position="100"/>
    </location>
</feature>
<evidence type="ECO:0000313" key="3">
    <source>
        <dbReference type="Proteomes" id="UP001430848"/>
    </source>
</evidence>
<dbReference type="SUPFAM" id="SSF51182">
    <property type="entry name" value="RmlC-like cupins"/>
    <property type="match status" value="1"/>
</dbReference>
<keyword evidence="3" id="KW-1185">Reference proteome</keyword>
<comment type="caution">
    <text evidence="2">The sequence shown here is derived from an EMBL/GenBank/DDBJ whole genome shotgun (WGS) entry which is preliminary data.</text>
</comment>
<reference evidence="2 3" key="1">
    <citation type="submission" date="2024-02" db="EMBL/GenBank/DDBJ databases">
        <title>De novo assembly and annotation of 12 fungi associated with fruit tree decline syndrome in Ontario, Canada.</title>
        <authorList>
            <person name="Sulman M."/>
            <person name="Ellouze W."/>
            <person name="Ilyukhin E."/>
        </authorList>
    </citation>
    <scope>NUCLEOTIDE SEQUENCE [LARGE SCALE GENOMIC DNA]</scope>
    <source>
        <strain evidence="2 3">M169</strain>
    </source>
</reference>
<dbReference type="Gene3D" id="2.60.120.10">
    <property type="entry name" value="Jelly Rolls"/>
    <property type="match status" value="1"/>
</dbReference>
<proteinExistence type="predicted"/>
<dbReference type="InterPro" id="IPR014710">
    <property type="entry name" value="RmlC-like_jellyroll"/>
</dbReference>
<accession>A0ABR1NSB6</accession>
<dbReference type="InterPro" id="IPR013096">
    <property type="entry name" value="Cupin_2"/>
</dbReference>
<protein>
    <recommendedName>
        <fullName evidence="1">Cupin type-2 domain-containing protein</fullName>
    </recommendedName>
</protein>
<evidence type="ECO:0000313" key="2">
    <source>
        <dbReference type="EMBL" id="KAK7713657.1"/>
    </source>
</evidence>
<dbReference type="Pfam" id="PF07883">
    <property type="entry name" value="Cupin_2"/>
    <property type="match status" value="1"/>
</dbReference>
<dbReference type="Proteomes" id="UP001430848">
    <property type="component" value="Unassembled WGS sequence"/>
</dbReference>
<gene>
    <name evidence="2" type="ORF">SLS63_012039</name>
</gene>
<sequence>MSGSKEIKRLPIGPGIHQYILLDESLPEAGPLSQWSSRVVCDGGSSDPLNVPSHWHKYHDEYMRVIEGRLEVTLEGKTFVVTPSDGQVKIPKGQAHSLKSFKGERMVFEERTAPPGDYKAK</sequence>
<dbReference type="EMBL" id="JAKNSF020000125">
    <property type="protein sequence ID" value="KAK7713657.1"/>
    <property type="molecule type" value="Genomic_DNA"/>
</dbReference>
<organism evidence="2 3">
    <name type="scientific">Diaporthe eres</name>
    <name type="common">Phomopsis oblonga</name>
    <dbReference type="NCBI Taxonomy" id="83184"/>
    <lineage>
        <taxon>Eukaryota</taxon>
        <taxon>Fungi</taxon>
        <taxon>Dikarya</taxon>
        <taxon>Ascomycota</taxon>
        <taxon>Pezizomycotina</taxon>
        <taxon>Sordariomycetes</taxon>
        <taxon>Sordariomycetidae</taxon>
        <taxon>Diaporthales</taxon>
        <taxon>Diaporthaceae</taxon>
        <taxon>Diaporthe</taxon>
        <taxon>Diaporthe eres species complex</taxon>
    </lineage>
</organism>
<dbReference type="InterPro" id="IPR011051">
    <property type="entry name" value="RmlC_Cupin_sf"/>
</dbReference>